<accession>A0A345SRN5</accession>
<keyword evidence="3" id="KW-1185">Reference proteome</keyword>
<dbReference type="EMBL" id="CP031264">
    <property type="protein sequence ID" value="AXI76390.1"/>
    <property type="molecule type" value="Genomic_DNA"/>
</dbReference>
<evidence type="ECO:0000256" key="1">
    <source>
        <dbReference type="SAM" id="MobiDB-lite"/>
    </source>
</evidence>
<sequence>MSDERHRDPAPQGWPERVSPPHTDGWEETAVRWMWTLLPAAWAQYDVFHHQPLLLARQADLHIQAETAGLRHGWATTRRDLAEAGMDPGTIDRTLEVYAVEGRRLREVDRQLRLVTEALVRGIRERMRPHA</sequence>
<dbReference type="RefSeq" id="WP_111490134.1">
    <property type="nucleotide sequence ID" value="NZ_CP031264.1"/>
</dbReference>
<feature type="region of interest" description="Disordered" evidence="1">
    <location>
        <begin position="1"/>
        <end position="23"/>
    </location>
</feature>
<dbReference type="Proteomes" id="UP000249340">
    <property type="component" value="Chromosome"/>
</dbReference>
<dbReference type="KEGG" id="stri:C7M71_001735"/>
<gene>
    <name evidence="2" type="ORF">C7M71_001735</name>
</gene>
<protein>
    <submittedName>
        <fullName evidence="2">Uncharacterized protein</fullName>
    </submittedName>
</protein>
<dbReference type="AlphaFoldDB" id="A0A345SRN5"/>
<dbReference type="OrthoDB" id="4244911at2"/>
<proteinExistence type="predicted"/>
<reference evidence="3" key="1">
    <citation type="submission" date="2018-07" db="EMBL/GenBank/DDBJ databases">
        <title>Streptacidiphilus bronchialis DSM 106435 chromosome.</title>
        <authorList>
            <person name="Batra D."/>
            <person name="Gulvik C.A."/>
        </authorList>
    </citation>
    <scope>NUCLEOTIDE SEQUENCE [LARGE SCALE GENOMIC DNA]</scope>
    <source>
        <strain evidence="3">DSM 106435</strain>
    </source>
</reference>
<evidence type="ECO:0000313" key="2">
    <source>
        <dbReference type="EMBL" id="AXI76390.1"/>
    </source>
</evidence>
<name>A0A345SRN5_9ACTN</name>
<evidence type="ECO:0000313" key="3">
    <source>
        <dbReference type="Proteomes" id="UP000249340"/>
    </source>
</evidence>
<organism evidence="2 3">
    <name type="scientific">Peterkaempfera bronchialis</name>
    <dbReference type="NCBI Taxonomy" id="2126346"/>
    <lineage>
        <taxon>Bacteria</taxon>
        <taxon>Bacillati</taxon>
        <taxon>Actinomycetota</taxon>
        <taxon>Actinomycetes</taxon>
        <taxon>Kitasatosporales</taxon>
        <taxon>Streptomycetaceae</taxon>
        <taxon>Peterkaempfera</taxon>
    </lineage>
</organism>